<dbReference type="RefSeq" id="XP_025373282.1">
    <property type="nucleotide sequence ID" value="XM_025517684.1"/>
</dbReference>
<sequence>MRVQDGLPPLLIRTHWRLLPVSSNGELPAPPGLLPHNTEPIFASPHLPSKMLSHAGNSRKSPVRYSALQQQSFESAARRDSASLLCLLGSVTFTWVQADSGPSFARSD</sequence>
<gene>
    <name evidence="1" type="ORF">IE81DRAFT_83897</name>
</gene>
<dbReference type="InParanoid" id="A0A316W8G6"/>
<evidence type="ECO:0000313" key="2">
    <source>
        <dbReference type="Proteomes" id="UP000245783"/>
    </source>
</evidence>
<dbReference type="EMBL" id="KZ819352">
    <property type="protein sequence ID" value="PWN46122.1"/>
    <property type="molecule type" value="Genomic_DNA"/>
</dbReference>
<dbReference type="Proteomes" id="UP000245783">
    <property type="component" value="Unassembled WGS sequence"/>
</dbReference>
<organism evidence="1 2">
    <name type="scientific">Ceraceosorus guamensis</name>
    <dbReference type="NCBI Taxonomy" id="1522189"/>
    <lineage>
        <taxon>Eukaryota</taxon>
        <taxon>Fungi</taxon>
        <taxon>Dikarya</taxon>
        <taxon>Basidiomycota</taxon>
        <taxon>Ustilaginomycotina</taxon>
        <taxon>Exobasidiomycetes</taxon>
        <taxon>Ceraceosorales</taxon>
        <taxon>Ceraceosoraceae</taxon>
        <taxon>Ceraceosorus</taxon>
    </lineage>
</organism>
<protein>
    <submittedName>
        <fullName evidence="1">Uncharacterized protein</fullName>
    </submittedName>
</protein>
<proteinExistence type="predicted"/>
<evidence type="ECO:0000313" key="1">
    <source>
        <dbReference type="EMBL" id="PWN46122.1"/>
    </source>
</evidence>
<name>A0A316W8G6_9BASI</name>
<keyword evidence="2" id="KW-1185">Reference proteome</keyword>
<accession>A0A316W8G6</accession>
<dbReference type="AlphaFoldDB" id="A0A316W8G6"/>
<reference evidence="1 2" key="1">
    <citation type="journal article" date="2018" name="Mol. Biol. Evol.">
        <title>Broad Genomic Sampling Reveals a Smut Pathogenic Ancestry of the Fungal Clade Ustilaginomycotina.</title>
        <authorList>
            <person name="Kijpornyongpan T."/>
            <person name="Mondo S.J."/>
            <person name="Barry K."/>
            <person name="Sandor L."/>
            <person name="Lee J."/>
            <person name="Lipzen A."/>
            <person name="Pangilinan J."/>
            <person name="LaButti K."/>
            <person name="Hainaut M."/>
            <person name="Henrissat B."/>
            <person name="Grigoriev I.V."/>
            <person name="Spatafora J.W."/>
            <person name="Aime M.C."/>
        </authorList>
    </citation>
    <scope>NUCLEOTIDE SEQUENCE [LARGE SCALE GENOMIC DNA]</scope>
    <source>
        <strain evidence="1 2">MCA 4658</strain>
    </source>
</reference>
<dbReference type="GeneID" id="37039554"/>